<evidence type="ECO:0000313" key="3">
    <source>
        <dbReference type="Proteomes" id="UP001586593"/>
    </source>
</evidence>
<accession>A0ABR3X0N4</accession>
<gene>
    <name evidence="2" type="ORF">VTK73DRAFT_3160</name>
</gene>
<proteinExistence type="predicted"/>
<dbReference type="EMBL" id="JAZHXJ010000197">
    <property type="protein sequence ID" value="KAL1869423.1"/>
    <property type="molecule type" value="Genomic_DNA"/>
</dbReference>
<name>A0ABR3X0N4_9PEZI</name>
<dbReference type="Proteomes" id="UP001586593">
    <property type="component" value="Unassembled WGS sequence"/>
</dbReference>
<evidence type="ECO:0000313" key="2">
    <source>
        <dbReference type="EMBL" id="KAL1869423.1"/>
    </source>
</evidence>
<evidence type="ECO:0000256" key="1">
    <source>
        <dbReference type="SAM" id="MobiDB-lite"/>
    </source>
</evidence>
<reference evidence="2 3" key="1">
    <citation type="journal article" date="2024" name="Commun. Biol.">
        <title>Comparative genomic analysis of thermophilic fungi reveals convergent evolutionary adaptations and gene losses.</title>
        <authorList>
            <person name="Steindorff A.S."/>
            <person name="Aguilar-Pontes M.V."/>
            <person name="Robinson A.J."/>
            <person name="Andreopoulos B."/>
            <person name="LaButti K."/>
            <person name="Kuo A."/>
            <person name="Mondo S."/>
            <person name="Riley R."/>
            <person name="Otillar R."/>
            <person name="Haridas S."/>
            <person name="Lipzen A."/>
            <person name="Grimwood J."/>
            <person name="Schmutz J."/>
            <person name="Clum A."/>
            <person name="Reid I.D."/>
            <person name="Moisan M.C."/>
            <person name="Butler G."/>
            <person name="Nguyen T.T.M."/>
            <person name="Dewar K."/>
            <person name="Conant G."/>
            <person name="Drula E."/>
            <person name="Henrissat B."/>
            <person name="Hansel C."/>
            <person name="Singer S."/>
            <person name="Hutchinson M.I."/>
            <person name="de Vries R.P."/>
            <person name="Natvig D.O."/>
            <person name="Powell A.J."/>
            <person name="Tsang A."/>
            <person name="Grigoriev I.V."/>
        </authorList>
    </citation>
    <scope>NUCLEOTIDE SEQUENCE [LARGE SCALE GENOMIC DNA]</scope>
    <source>
        <strain evidence="2 3">ATCC 24622</strain>
    </source>
</reference>
<protein>
    <submittedName>
        <fullName evidence="2">Uncharacterized protein</fullName>
    </submittedName>
</protein>
<keyword evidence="3" id="KW-1185">Reference proteome</keyword>
<comment type="caution">
    <text evidence="2">The sequence shown here is derived from an EMBL/GenBank/DDBJ whole genome shotgun (WGS) entry which is preliminary data.</text>
</comment>
<sequence length="81" mass="8411">MEGSGVLKHPQGFHTFGSHSPTSRGRPLRTKTSSPIAFCGVWLCVHVTIATVSSGAVKLDGLGSHGIGMHGTIENKASVEV</sequence>
<feature type="region of interest" description="Disordered" evidence="1">
    <location>
        <begin position="1"/>
        <end position="31"/>
    </location>
</feature>
<organism evidence="2 3">
    <name type="scientific">Phialemonium thermophilum</name>
    <dbReference type="NCBI Taxonomy" id="223376"/>
    <lineage>
        <taxon>Eukaryota</taxon>
        <taxon>Fungi</taxon>
        <taxon>Dikarya</taxon>
        <taxon>Ascomycota</taxon>
        <taxon>Pezizomycotina</taxon>
        <taxon>Sordariomycetes</taxon>
        <taxon>Sordariomycetidae</taxon>
        <taxon>Cephalothecales</taxon>
        <taxon>Cephalothecaceae</taxon>
        <taxon>Phialemonium</taxon>
    </lineage>
</organism>